<dbReference type="CDD" id="cd05907">
    <property type="entry name" value="VL_LC_FACS_like"/>
    <property type="match status" value="1"/>
</dbReference>
<keyword evidence="2 7" id="KW-0436">Ligase</keyword>
<proteinExistence type="inferred from homology"/>
<evidence type="ECO:0000256" key="4">
    <source>
        <dbReference type="ARBA" id="ARBA00023098"/>
    </source>
</evidence>
<dbReference type="PROSITE" id="PS00455">
    <property type="entry name" value="AMP_BINDING"/>
    <property type="match status" value="1"/>
</dbReference>
<accession>F4H5X4</accession>
<protein>
    <recommendedName>
        <fullName evidence="5">Acyl-CoA synthetase</fullName>
    </recommendedName>
</protein>
<dbReference type="InterPro" id="IPR000873">
    <property type="entry name" value="AMP-dep_synth/lig_dom"/>
</dbReference>
<keyword evidence="3" id="KW-0276">Fatty acid metabolism</keyword>
<dbReference type="GO" id="GO:0016020">
    <property type="term" value="C:membrane"/>
    <property type="evidence" value="ECO:0007669"/>
    <property type="project" value="TreeGrafter"/>
</dbReference>
<dbReference type="GO" id="GO:0004467">
    <property type="term" value="F:long-chain fatty acid-CoA ligase activity"/>
    <property type="evidence" value="ECO:0007669"/>
    <property type="project" value="TreeGrafter"/>
</dbReference>
<reference evidence="7 8" key="1">
    <citation type="submission" date="2011-04" db="EMBL/GenBank/DDBJ databases">
        <title>Complete sequence of Cellulomonas fimi ATCC 484.</title>
        <authorList>
            <consortium name="US DOE Joint Genome Institute"/>
            <person name="Lucas S."/>
            <person name="Han J."/>
            <person name="Lapidus A."/>
            <person name="Cheng J.-F."/>
            <person name="Goodwin L."/>
            <person name="Pitluck S."/>
            <person name="Peters L."/>
            <person name="Chertkov O."/>
            <person name="Detter J.C."/>
            <person name="Han C."/>
            <person name="Tapia R."/>
            <person name="Land M."/>
            <person name="Hauser L."/>
            <person name="Kyrpides N."/>
            <person name="Ivanova N."/>
            <person name="Ovchinnikova G."/>
            <person name="Pagani I."/>
            <person name="Mead D."/>
            <person name="Brumm P."/>
            <person name="Woyke T."/>
        </authorList>
    </citation>
    <scope>NUCLEOTIDE SEQUENCE [LARGE SCALE GENOMIC DNA]</scope>
    <source>
        <strain evidence="8">ATCC 484 / DSM 20113 / JCM 1341 / NBRC 15513 / NCIMB 8980 / NCTC 7547</strain>
    </source>
</reference>
<dbReference type="KEGG" id="cfi:Celf_1439"/>
<dbReference type="RefSeq" id="WP_013770600.1">
    <property type="nucleotide sequence ID" value="NC_015514.1"/>
</dbReference>
<evidence type="ECO:0000256" key="1">
    <source>
        <dbReference type="ARBA" id="ARBA00006432"/>
    </source>
</evidence>
<evidence type="ECO:0000256" key="3">
    <source>
        <dbReference type="ARBA" id="ARBA00022832"/>
    </source>
</evidence>
<dbReference type="PANTHER" id="PTHR43272">
    <property type="entry name" value="LONG-CHAIN-FATTY-ACID--COA LIGASE"/>
    <property type="match status" value="1"/>
</dbReference>
<evidence type="ECO:0000259" key="6">
    <source>
        <dbReference type="Pfam" id="PF00501"/>
    </source>
</evidence>
<organism evidence="7 8">
    <name type="scientific">Cellulomonas fimi (strain ATCC 484 / DSM 20113 / JCM 1341 / CCUG 24087 / LMG 16345 / NBRC 15513 / NCIMB 8980 / NCTC 7547 / NRS-133)</name>
    <dbReference type="NCBI Taxonomy" id="590998"/>
    <lineage>
        <taxon>Bacteria</taxon>
        <taxon>Bacillati</taxon>
        <taxon>Actinomycetota</taxon>
        <taxon>Actinomycetes</taxon>
        <taxon>Micrococcales</taxon>
        <taxon>Cellulomonadaceae</taxon>
        <taxon>Cellulomonas</taxon>
    </lineage>
</organism>
<dbReference type="STRING" id="590998.Celf_1439"/>
<dbReference type="Pfam" id="PF23562">
    <property type="entry name" value="AMP-binding_C_3"/>
    <property type="match status" value="1"/>
</dbReference>
<dbReference type="EMBL" id="CP002666">
    <property type="protein sequence ID" value="AEE45574.1"/>
    <property type="molecule type" value="Genomic_DNA"/>
</dbReference>
<dbReference type="Proteomes" id="UP000008460">
    <property type="component" value="Chromosome"/>
</dbReference>
<dbReference type="eggNOG" id="COG1022">
    <property type="taxonomic scope" value="Bacteria"/>
</dbReference>
<keyword evidence="4" id="KW-0443">Lipid metabolism</keyword>
<gene>
    <name evidence="7" type="ordered locus">Celf_1439</name>
</gene>
<dbReference type="InterPro" id="IPR020845">
    <property type="entry name" value="AMP-binding_CS"/>
</dbReference>
<dbReference type="HOGENOM" id="CLU_000022_45_5_11"/>
<evidence type="ECO:0000256" key="5">
    <source>
        <dbReference type="ARBA" id="ARBA00032875"/>
    </source>
</evidence>
<dbReference type="Gene3D" id="3.40.50.12780">
    <property type="entry name" value="N-terminal domain of ligase-like"/>
    <property type="match status" value="1"/>
</dbReference>
<name>F4H5X4_CELFA</name>
<keyword evidence="8" id="KW-1185">Reference proteome</keyword>
<dbReference type="SUPFAM" id="SSF56801">
    <property type="entry name" value="Acetyl-CoA synthetase-like"/>
    <property type="match status" value="1"/>
</dbReference>
<evidence type="ECO:0000313" key="8">
    <source>
        <dbReference type="Proteomes" id="UP000008460"/>
    </source>
</evidence>
<dbReference type="InterPro" id="IPR042099">
    <property type="entry name" value="ANL_N_sf"/>
</dbReference>
<sequence>MREFDSPTDVQVDERANIPGLLAQRLARDPDGVLAERPTGPDGAWVPVTVAAFAAEVRAVAKGLVARGVEPGDRVALMSRTRYEWTLVDFAIWTAGAVGVPVYETSSPEQVRWIAADTGAKVAVVETPAHAQVVGQVRDDLPGLAHVVVIDDGGLDALVADGAAVPDEEIDRRAALAGRDDLATVIYTSGTTGRPKGVELTHGTFVVHTLNGVAGLAEVCAEPHSRTLLFMPLAHVFARYIEVLCIPSGAVLGHTPDTRNLLRDLAAFQPTFVLAVPRVFEKVYNSAEQKAGGGTKLRLFRWAAKVAITYSRALDTPSGPSAALTAQHRLAGRLVHRRLRDALGGRAEWAISGGAPLGERLGHFYRGIGVRVLEGYGLTETTAPTTVNRPGLTKVGSVGPAFPGTAVRVDDEGGIWVSGPHVFRGYRHDAEATAHALVDGWFRTGDLGTLDDDGYLRITGRTKEIIVTAGGKNVAPAVLEDRLRGHPIVSQVVVVGDQRPFIGALVTLDEEMLPGWLSNHGMPAMDAVTAGTDPRVLEALDRAVERANEAVSRAESIRKIRVLPTDLTEANGYLTPSLKVKRALVLKDFAADIDALYVDTRGDG</sequence>
<evidence type="ECO:0000256" key="2">
    <source>
        <dbReference type="ARBA" id="ARBA00022598"/>
    </source>
</evidence>
<dbReference type="AlphaFoldDB" id="F4H5X4"/>
<evidence type="ECO:0000313" key="7">
    <source>
        <dbReference type="EMBL" id="AEE45574.1"/>
    </source>
</evidence>
<comment type="similarity">
    <text evidence="1">Belongs to the ATP-dependent AMP-binding enzyme family.</text>
</comment>
<dbReference type="Pfam" id="PF00501">
    <property type="entry name" value="AMP-binding"/>
    <property type="match status" value="1"/>
</dbReference>
<dbReference type="PANTHER" id="PTHR43272:SF32">
    <property type="entry name" value="AMP-DEPENDENT SYNTHETASE_LIGASE DOMAIN-CONTAINING PROTEIN"/>
    <property type="match status" value="1"/>
</dbReference>
<feature type="domain" description="AMP-dependent synthetase/ligase" evidence="6">
    <location>
        <begin position="43"/>
        <end position="426"/>
    </location>
</feature>